<gene>
    <name evidence="1" type="ORF">SBF1_3930005</name>
</gene>
<name>A0A2U3L6S2_9FIRM</name>
<sequence length="65" mass="7464">MATVKHHANLYIGPELYQDLKVSLTTRQTGTVHPRMYWGKTLAESLRKRFCRIGLVPSPGQSFYI</sequence>
<protein>
    <submittedName>
        <fullName evidence="1">Uncharacterized protein</fullName>
    </submittedName>
</protein>
<proteinExistence type="predicted"/>
<accession>A0A2U3L6S2</accession>
<evidence type="ECO:0000313" key="1">
    <source>
        <dbReference type="EMBL" id="SPF47578.1"/>
    </source>
</evidence>
<organism evidence="1 2">
    <name type="scientific">Candidatus Desulfosporosinus infrequens</name>
    <dbReference type="NCBI Taxonomy" id="2043169"/>
    <lineage>
        <taxon>Bacteria</taxon>
        <taxon>Bacillati</taxon>
        <taxon>Bacillota</taxon>
        <taxon>Clostridia</taxon>
        <taxon>Eubacteriales</taxon>
        <taxon>Desulfitobacteriaceae</taxon>
        <taxon>Desulfosporosinus</taxon>
    </lineage>
</organism>
<dbReference type="EMBL" id="OMOF01000327">
    <property type="protein sequence ID" value="SPF47578.1"/>
    <property type="molecule type" value="Genomic_DNA"/>
</dbReference>
<evidence type="ECO:0000313" key="2">
    <source>
        <dbReference type="Proteomes" id="UP000238916"/>
    </source>
</evidence>
<dbReference type="Proteomes" id="UP000238916">
    <property type="component" value="Unassembled WGS sequence"/>
</dbReference>
<dbReference type="AlphaFoldDB" id="A0A2U3L6S2"/>
<reference evidence="2" key="1">
    <citation type="submission" date="2018-02" db="EMBL/GenBank/DDBJ databases">
        <authorList>
            <person name="Hausmann B."/>
        </authorList>
    </citation>
    <scope>NUCLEOTIDE SEQUENCE [LARGE SCALE GENOMIC DNA]</scope>
    <source>
        <strain evidence="2">Peat soil MAG SbF1</strain>
    </source>
</reference>